<organism evidence="2 3">
    <name type="scientific">Capsella rubella</name>
    <dbReference type="NCBI Taxonomy" id="81985"/>
    <lineage>
        <taxon>Eukaryota</taxon>
        <taxon>Viridiplantae</taxon>
        <taxon>Streptophyta</taxon>
        <taxon>Embryophyta</taxon>
        <taxon>Tracheophyta</taxon>
        <taxon>Spermatophyta</taxon>
        <taxon>Magnoliopsida</taxon>
        <taxon>eudicotyledons</taxon>
        <taxon>Gunneridae</taxon>
        <taxon>Pentapetalae</taxon>
        <taxon>rosids</taxon>
        <taxon>malvids</taxon>
        <taxon>Brassicales</taxon>
        <taxon>Brassicaceae</taxon>
        <taxon>Camelineae</taxon>
        <taxon>Capsella</taxon>
    </lineage>
</organism>
<dbReference type="Pfam" id="PF03478">
    <property type="entry name" value="Beta-prop_KIB1-4"/>
    <property type="match status" value="1"/>
</dbReference>
<dbReference type="EMBL" id="KB870808">
    <property type="protein sequence ID" value="EOA26307.1"/>
    <property type="molecule type" value="Genomic_DNA"/>
</dbReference>
<dbReference type="AlphaFoldDB" id="R0FTU0"/>
<dbReference type="PANTHER" id="PTHR47123:SF24">
    <property type="entry name" value="LOW PROTEIN: F-BOX_KELCH-REPEAT PROTEIN"/>
    <property type="match status" value="1"/>
</dbReference>
<dbReference type="PANTHER" id="PTHR47123">
    <property type="entry name" value="F-BOX PROTEIN SKIP23"/>
    <property type="match status" value="1"/>
</dbReference>
<keyword evidence="3" id="KW-1185">Reference proteome</keyword>
<evidence type="ECO:0000259" key="1">
    <source>
        <dbReference type="Pfam" id="PF03478"/>
    </source>
</evidence>
<feature type="domain" description="KIB1-4 beta-propeller" evidence="1">
    <location>
        <begin position="56"/>
        <end position="158"/>
    </location>
</feature>
<gene>
    <name evidence="2" type="ORF">CARUB_v10024828mg</name>
</gene>
<protein>
    <recommendedName>
        <fullName evidence="1">KIB1-4 beta-propeller domain-containing protein</fullName>
    </recommendedName>
</protein>
<dbReference type="InterPro" id="IPR005174">
    <property type="entry name" value="KIB1-4_b-propeller"/>
</dbReference>
<name>R0FTU0_9BRAS</name>
<dbReference type="InterPro" id="IPR051304">
    <property type="entry name" value="SCF_F-box_domain"/>
</dbReference>
<proteinExistence type="predicted"/>
<accession>R0FTU0</accession>
<reference evidence="3" key="1">
    <citation type="journal article" date="2013" name="Nat. Genet.">
        <title>The Capsella rubella genome and the genomic consequences of rapid mating system evolution.</title>
        <authorList>
            <person name="Slotte T."/>
            <person name="Hazzouri K.M."/>
            <person name="Agren J.A."/>
            <person name="Koenig D."/>
            <person name="Maumus F."/>
            <person name="Guo Y.L."/>
            <person name="Steige K."/>
            <person name="Platts A.E."/>
            <person name="Escobar J.S."/>
            <person name="Newman L.K."/>
            <person name="Wang W."/>
            <person name="Mandakova T."/>
            <person name="Vello E."/>
            <person name="Smith L.M."/>
            <person name="Henz S.R."/>
            <person name="Steffen J."/>
            <person name="Takuno S."/>
            <person name="Brandvain Y."/>
            <person name="Coop G."/>
            <person name="Andolfatto P."/>
            <person name="Hu T.T."/>
            <person name="Blanchette M."/>
            <person name="Clark R.M."/>
            <person name="Quesneville H."/>
            <person name="Nordborg M."/>
            <person name="Gaut B.S."/>
            <person name="Lysak M.A."/>
            <person name="Jenkins J."/>
            <person name="Grimwood J."/>
            <person name="Chapman J."/>
            <person name="Prochnik S."/>
            <person name="Shu S."/>
            <person name="Rokhsar D."/>
            <person name="Schmutz J."/>
            <person name="Weigel D."/>
            <person name="Wright S.I."/>
        </authorList>
    </citation>
    <scope>NUCLEOTIDE SEQUENCE [LARGE SCALE GENOMIC DNA]</scope>
    <source>
        <strain evidence="3">cv. Monte Gargano</strain>
    </source>
</reference>
<evidence type="ECO:0000313" key="2">
    <source>
        <dbReference type="EMBL" id="EOA26307.1"/>
    </source>
</evidence>
<dbReference type="Proteomes" id="UP000029121">
    <property type="component" value="Unassembled WGS sequence"/>
</dbReference>
<sequence>MNMLDCQIFSLGHQYRVIGRDPEAWLSSYQGVAFLPLNKERGEFVVIFNYSNDLVVLRNASCKDVLAFRGRFYAVFLNGDVFVIDPYSLVATPLNPAQPMRSVNYLVQSGNDELFLVEATIPEAEVIMFSRLTCRASRLDEEAGEWVVVSDFGDRILF</sequence>
<evidence type="ECO:0000313" key="3">
    <source>
        <dbReference type="Proteomes" id="UP000029121"/>
    </source>
</evidence>
<feature type="non-terminal residue" evidence="2">
    <location>
        <position position="158"/>
    </location>
</feature>